<evidence type="ECO:0000313" key="5">
    <source>
        <dbReference type="Proteomes" id="UP000295221"/>
    </source>
</evidence>
<dbReference type="Gene3D" id="3.40.50.720">
    <property type="entry name" value="NAD(P)-binding Rossmann-like Domain"/>
    <property type="match status" value="1"/>
</dbReference>
<reference evidence="4 5" key="1">
    <citation type="submission" date="2019-03" db="EMBL/GenBank/DDBJ databases">
        <title>Genomic Encyclopedia of Type Strains, Phase IV (KMG-IV): sequencing the most valuable type-strain genomes for metagenomic binning, comparative biology and taxonomic classification.</title>
        <authorList>
            <person name="Goeker M."/>
        </authorList>
    </citation>
    <scope>NUCLEOTIDE SEQUENCE [LARGE SCALE GENOMIC DNA]</scope>
    <source>
        <strain evidence="4 5">DSM 24179</strain>
    </source>
</reference>
<dbReference type="EMBL" id="SLWK01000005">
    <property type="protein sequence ID" value="TCO08247.1"/>
    <property type="molecule type" value="Genomic_DNA"/>
</dbReference>
<dbReference type="Gene3D" id="3.30.360.10">
    <property type="entry name" value="Dihydrodipicolinate Reductase, domain 2"/>
    <property type="match status" value="1"/>
</dbReference>
<dbReference type="InterPro" id="IPR006311">
    <property type="entry name" value="TAT_signal"/>
</dbReference>
<dbReference type="PROSITE" id="PS51318">
    <property type="entry name" value="TAT"/>
    <property type="match status" value="1"/>
</dbReference>
<dbReference type="PANTHER" id="PTHR43818">
    <property type="entry name" value="BCDNA.GH03377"/>
    <property type="match status" value="1"/>
</dbReference>
<dbReference type="RefSeq" id="WP_132433557.1">
    <property type="nucleotide sequence ID" value="NZ_SLWK01000005.1"/>
</dbReference>
<dbReference type="InterPro" id="IPR050463">
    <property type="entry name" value="Gfo/Idh/MocA_oxidrdct_glycsds"/>
</dbReference>
<organism evidence="4 5">
    <name type="scientific">Natronoflexus pectinivorans</name>
    <dbReference type="NCBI Taxonomy" id="682526"/>
    <lineage>
        <taxon>Bacteria</taxon>
        <taxon>Pseudomonadati</taxon>
        <taxon>Bacteroidota</taxon>
        <taxon>Bacteroidia</taxon>
        <taxon>Marinilabiliales</taxon>
        <taxon>Marinilabiliaceae</taxon>
        <taxon>Natronoflexus</taxon>
    </lineage>
</organism>
<dbReference type="OrthoDB" id="9795543at2"/>
<dbReference type="SUPFAM" id="SSF51735">
    <property type="entry name" value="NAD(P)-binding Rossmann-fold domains"/>
    <property type="match status" value="1"/>
</dbReference>
<evidence type="ECO:0000259" key="3">
    <source>
        <dbReference type="Pfam" id="PF19051"/>
    </source>
</evidence>
<dbReference type="PROSITE" id="PS51257">
    <property type="entry name" value="PROKAR_LIPOPROTEIN"/>
    <property type="match status" value="1"/>
</dbReference>
<feature type="signal peptide" evidence="1">
    <location>
        <begin position="1"/>
        <end position="24"/>
    </location>
</feature>
<dbReference type="PANTHER" id="PTHR43818:SF5">
    <property type="entry name" value="OXIDOREDUCTASE FAMILY PROTEIN"/>
    <property type="match status" value="1"/>
</dbReference>
<evidence type="ECO:0000313" key="4">
    <source>
        <dbReference type="EMBL" id="TCO08247.1"/>
    </source>
</evidence>
<sequence length="449" mass="50582">MTQTRRSFCKNSAAVIAGASLASALPGMTGCSSKGPKIRYGVIGVNGMGLTNIMRFMEQPDTELVAMCDVDQNILTRRVNDARDYYLKTREKTGQGEVQPPEIAEYSDYRDLIARDDIDAVIIATPDHWHCLPFIDACKAGKDIYVEKPLANTIGECLIMEKYAKQYNRVVQVGQWQRSGDHWQDAMAYVHSGKLGNIRKVKTWAYLSWLKPVPRSDGNPPAGVDYDFWLGPAPKRPFNGNRFHFHFRWFWDYGGGLMTDWGAHLIDFALYGMKASMPNSIMSVGGNFSIDKAAMETPDTQTAIYEFDDFILQWEHAIGIDRGPYNRGHGVAFIGDNGTLVVDRGGWEVLPERPGQEGSIAEVPRQTGDGKDAANHVRDFLDCMRTRKTPRGSIEVGKEIAIVSHMGNIAHRVGEKLYWDDNKKEFVNNKKANDLIWPVYRKPWELPKV</sequence>
<protein>
    <submittedName>
        <fullName evidence="4">Putative dehydrogenase</fullName>
    </submittedName>
</protein>
<dbReference type="InterPro" id="IPR043906">
    <property type="entry name" value="Gfo/Idh/MocA_OxRdtase_bact_C"/>
</dbReference>
<keyword evidence="1" id="KW-0732">Signal</keyword>
<dbReference type="SUPFAM" id="SSF55347">
    <property type="entry name" value="Glyceraldehyde-3-phosphate dehydrogenase-like, C-terminal domain"/>
    <property type="match status" value="1"/>
</dbReference>
<name>A0A4R2GI78_9BACT</name>
<evidence type="ECO:0000256" key="1">
    <source>
        <dbReference type="SAM" id="SignalP"/>
    </source>
</evidence>
<dbReference type="AlphaFoldDB" id="A0A4R2GI78"/>
<dbReference type="GO" id="GO:0000166">
    <property type="term" value="F:nucleotide binding"/>
    <property type="evidence" value="ECO:0007669"/>
    <property type="project" value="InterPro"/>
</dbReference>
<proteinExistence type="predicted"/>
<feature type="domain" description="Gfo/Idh/MocA-like oxidoreductase bacterial type C-terminal" evidence="3">
    <location>
        <begin position="220"/>
        <end position="445"/>
    </location>
</feature>
<comment type="caution">
    <text evidence="4">The sequence shown here is derived from an EMBL/GenBank/DDBJ whole genome shotgun (WGS) entry which is preliminary data.</text>
</comment>
<dbReference type="InterPro" id="IPR000683">
    <property type="entry name" value="Gfo/Idh/MocA-like_OxRdtase_N"/>
</dbReference>
<dbReference type="Proteomes" id="UP000295221">
    <property type="component" value="Unassembled WGS sequence"/>
</dbReference>
<feature type="domain" description="Gfo/Idh/MocA-like oxidoreductase N-terminal" evidence="2">
    <location>
        <begin position="38"/>
        <end position="174"/>
    </location>
</feature>
<dbReference type="InterPro" id="IPR036291">
    <property type="entry name" value="NAD(P)-bd_dom_sf"/>
</dbReference>
<evidence type="ECO:0000259" key="2">
    <source>
        <dbReference type="Pfam" id="PF01408"/>
    </source>
</evidence>
<feature type="chain" id="PRO_5020595511" evidence="1">
    <location>
        <begin position="25"/>
        <end position="449"/>
    </location>
</feature>
<dbReference type="Pfam" id="PF01408">
    <property type="entry name" value="GFO_IDH_MocA"/>
    <property type="match status" value="1"/>
</dbReference>
<gene>
    <name evidence="4" type="ORF">EV194_10549</name>
</gene>
<keyword evidence="5" id="KW-1185">Reference proteome</keyword>
<dbReference type="Pfam" id="PF19051">
    <property type="entry name" value="GFO_IDH_MocA_C2"/>
    <property type="match status" value="1"/>
</dbReference>
<accession>A0A4R2GI78</accession>